<keyword evidence="2" id="KW-1185">Reference proteome</keyword>
<name>A0ABQ4ZLL8_9ASTR</name>
<evidence type="ECO:0000313" key="1">
    <source>
        <dbReference type="EMBL" id="GJS91080.1"/>
    </source>
</evidence>
<comment type="caution">
    <text evidence="1">The sequence shown here is derived from an EMBL/GenBank/DDBJ whole genome shotgun (WGS) entry which is preliminary data.</text>
</comment>
<sequence>MTRYMLQKHSRAEEETRVHLLPLNQLLNSYGVHILLMTSESNTRITTALEAARKELGLVMKESRYPFKCDFMSLDSRIPSRKGTVENSSPLASTKVVKNVKIVKSCNGLLLCTGSGWHACYYVFNPSTNLFKRLPPPDYSHADSPFYLSARLRMDFDPIKSCNYKVVHAGQTSSHIDIYKLTIQRHTTRACADIMDGLMHFKLNVEDNDHPILTSIKIHQGLHRVRYFFEPLGNNLPTCIVMRLPLRFYLEGKLFESRGYLLAVLRHYFGSREFTIYQMRKGCSVWSGRSNQLDDNLVDDELIMPFGADHSVYEFILSSATSALQVLRRLGSIFTSVYVVKLKRVVSLLEGLQGGKRIAFCQKE</sequence>
<proteinExistence type="predicted"/>
<protein>
    <submittedName>
        <fullName evidence="1">Uncharacterized protein</fullName>
    </submittedName>
</protein>
<evidence type="ECO:0000313" key="2">
    <source>
        <dbReference type="Proteomes" id="UP001151760"/>
    </source>
</evidence>
<dbReference type="InterPro" id="IPR050796">
    <property type="entry name" value="SCF_F-box_component"/>
</dbReference>
<reference evidence="1" key="1">
    <citation type="journal article" date="2022" name="Int. J. Mol. Sci.">
        <title>Draft Genome of Tanacetum Coccineum: Genomic Comparison of Closely Related Tanacetum-Family Plants.</title>
        <authorList>
            <person name="Yamashiro T."/>
            <person name="Shiraishi A."/>
            <person name="Nakayama K."/>
            <person name="Satake H."/>
        </authorList>
    </citation>
    <scope>NUCLEOTIDE SEQUENCE</scope>
</reference>
<dbReference type="Proteomes" id="UP001151760">
    <property type="component" value="Unassembled WGS sequence"/>
</dbReference>
<dbReference type="PANTHER" id="PTHR31672">
    <property type="entry name" value="BNACNNG10540D PROTEIN"/>
    <property type="match status" value="1"/>
</dbReference>
<accession>A0ABQ4ZLL8</accession>
<reference evidence="1" key="2">
    <citation type="submission" date="2022-01" db="EMBL/GenBank/DDBJ databases">
        <authorList>
            <person name="Yamashiro T."/>
            <person name="Shiraishi A."/>
            <person name="Satake H."/>
            <person name="Nakayama K."/>
        </authorList>
    </citation>
    <scope>NUCLEOTIDE SEQUENCE</scope>
</reference>
<organism evidence="1 2">
    <name type="scientific">Tanacetum coccineum</name>
    <dbReference type="NCBI Taxonomy" id="301880"/>
    <lineage>
        <taxon>Eukaryota</taxon>
        <taxon>Viridiplantae</taxon>
        <taxon>Streptophyta</taxon>
        <taxon>Embryophyta</taxon>
        <taxon>Tracheophyta</taxon>
        <taxon>Spermatophyta</taxon>
        <taxon>Magnoliopsida</taxon>
        <taxon>eudicotyledons</taxon>
        <taxon>Gunneridae</taxon>
        <taxon>Pentapetalae</taxon>
        <taxon>asterids</taxon>
        <taxon>campanulids</taxon>
        <taxon>Asterales</taxon>
        <taxon>Asteraceae</taxon>
        <taxon>Asteroideae</taxon>
        <taxon>Anthemideae</taxon>
        <taxon>Anthemidinae</taxon>
        <taxon>Tanacetum</taxon>
    </lineage>
</organism>
<dbReference type="EMBL" id="BQNB010011477">
    <property type="protein sequence ID" value="GJS91080.1"/>
    <property type="molecule type" value="Genomic_DNA"/>
</dbReference>
<gene>
    <name evidence="1" type="ORF">Tco_0773716</name>
</gene>